<feature type="transmembrane region" description="Helical" evidence="7">
    <location>
        <begin position="122"/>
        <end position="141"/>
    </location>
</feature>
<feature type="transmembrane region" description="Helical" evidence="7">
    <location>
        <begin position="161"/>
        <end position="185"/>
    </location>
</feature>
<evidence type="ECO:0000256" key="7">
    <source>
        <dbReference type="SAM" id="Phobius"/>
    </source>
</evidence>
<gene>
    <name evidence="8" type="ORF">KSX_33960</name>
</gene>
<dbReference type="AlphaFoldDB" id="A0A8J3I1Y7"/>
<keyword evidence="4 7" id="KW-0812">Transmembrane</keyword>
<evidence type="ECO:0000256" key="2">
    <source>
        <dbReference type="ARBA" id="ARBA00007543"/>
    </source>
</evidence>
<evidence type="ECO:0000313" key="9">
    <source>
        <dbReference type="Proteomes" id="UP000612362"/>
    </source>
</evidence>
<comment type="caution">
    <text evidence="8">The sequence shown here is derived from an EMBL/GenBank/DDBJ whole genome shotgun (WGS) entry which is preliminary data.</text>
</comment>
<feature type="transmembrane region" description="Helical" evidence="7">
    <location>
        <begin position="302"/>
        <end position="326"/>
    </location>
</feature>
<evidence type="ECO:0000256" key="5">
    <source>
        <dbReference type="ARBA" id="ARBA00022989"/>
    </source>
</evidence>
<comment type="subcellular location">
    <subcellularLocation>
        <location evidence="1">Cell membrane</location>
        <topology evidence="1">Multi-pass membrane protein</topology>
    </subcellularLocation>
</comment>
<feature type="transmembrane region" description="Helical" evidence="7">
    <location>
        <begin position="264"/>
        <end position="282"/>
    </location>
</feature>
<keyword evidence="9" id="KW-1185">Reference proteome</keyword>
<keyword evidence="6 7" id="KW-0472">Membrane</keyword>
<feature type="transmembrane region" description="Helical" evidence="7">
    <location>
        <begin position="79"/>
        <end position="101"/>
    </location>
</feature>
<dbReference type="PANTHER" id="PTHR43141">
    <property type="entry name" value="CYTOCHROME BD2 SUBUNIT II"/>
    <property type="match status" value="1"/>
</dbReference>
<evidence type="ECO:0000313" key="8">
    <source>
        <dbReference type="EMBL" id="GHO45233.1"/>
    </source>
</evidence>
<feature type="transmembrane region" description="Helical" evidence="7">
    <location>
        <begin position="55"/>
        <end position="73"/>
    </location>
</feature>
<feature type="transmembrane region" description="Helical" evidence="7">
    <location>
        <begin position="205"/>
        <end position="226"/>
    </location>
</feature>
<sequence length="355" mass="38469">MNIELIALIILWWALIAYAVLGGADFGAGVWDLVAFGRTAERQREFIRHALGPVWEANHVWLIFLIVGLFTIFPPAFAALSIALFLPFTLVLIGIVLRGAAFIYRAHATEQQGKFARSWGKVFSLASLLTPFFLGVSAAAVASGRLLPESGVASATYVVSWINPFALVIGLMAVMLCSTLAAIYLTVEAQAARDHMLMQAYRLKAVFGGGVTAFLGLLGLLLAPYYAPILWQGMLMRALPIAIITMALGLGTAATLIQGRYRVARVLVVVMTAFMLSTWGLSQYPYIIPPYFTIEGTANEPSVILVAVICVLIGLVLLIPSLYYLFSVFKLPYPAPGIRNKGRGPTRPAKTSNSD</sequence>
<dbReference type="InterPro" id="IPR003317">
    <property type="entry name" value="Cyt-d_oxidase_su2"/>
</dbReference>
<dbReference type="GO" id="GO:0016682">
    <property type="term" value="F:oxidoreductase activity, acting on diphenols and related substances as donors, oxygen as acceptor"/>
    <property type="evidence" value="ECO:0007669"/>
    <property type="project" value="TreeGrafter"/>
</dbReference>
<dbReference type="Proteomes" id="UP000612362">
    <property type="component" value="Unassembled WGS sequence"/>
</dbReference>
<evidence type="ECO:0000256" key="4">
    <source>
        <dbReference type="ARBA" id="ARBA00022692"/>
    </source>
</evidence>
<dbReference type="GO" id="GO:0019646">
    <property type="term" value="P:aerobic electron transport chain"/>
    <property type="evidence" value="ECO:0007669"/>
    <property type="project" value="TreeGrafter"/>
</dbReference>
<feature type="transmembrane region" description="Helical" evidence="7">
    <location>
        <begin position="238"/>
        <end position="257"/>
    </location>
</feature>
<dbReference type="RefSeq" id="WP_220194580.1">
    <property type="nucleotide sequence ID" value="NZ_BNJF01000001.1"/>
</dbReference>
<dbReference type="EMBL" id="BNJF01000001">
    <property type="protein sequence ID" value="GHO45233.1"/>
    <property type="molecule type" value="Genomic_DNA"/>
</dbReference>
<evidence type="ECO:0000256" key="3">
    <source>
        <dbReference type="ARBA" id="ARBA00022475"/>
    </source>
</evidence>
<evidence type="ECO:0000256" key="1">
    <source>
        <dbReference type="ARBA" id="ARBA00004651"/>
    </source>
</evidence>
<proteinExistence type="inferred from homology"/>
<organism evidence="8 9">
    <name type="scientific">Ktedonospora formicarum</name>
    <dbReference type="NCBI Taxonomy" id="2778364"/>
    <lineage>
        <taxon>Bacteria</taxon>
        <taxon>Bacillati</taxon>
        <taxon>Chloroflexota</taxon>
        <taxon>Ktedonobacteria</taxon>
        <taxon>Ktedonobacterales</taxon>
        <taxon>Ktedonobacteraceae</taxon>
        <taxon>Ktedonospora</taxon>
    </lineage>
</organism>
<name>A0A8J3I1Y7_9CHLR</name>
<keyword evidence="5 7" id="KW-1133">Transmembrane helix</keyword>
<dbReference type="GO" id="GO:0005886">
    <property type="term" value="C:plasma membrane"/>
    <property type="evidence" value="ECO:0007669"/>
    <property type="project" value="UniProtKB-SubCell"/>
</dbReference>
<reference evidence="8" key="1">
    <citation type="submission" date="2020-10" db="EMBL/GenBank/DDBJ databases">
        <title>Taxonomic study of unclassified bacteria belonging to the class Ktedonobacteria.</title>
        <authorList>
            <person name="Yabe S."/>
            <person name="Wang C.M."/>
            <person name="Zheng Y."/>
            <person name="Sakai Y."/>
            <person name="Cavaletti L."/>
            <person name="Monciardini P."/>
            <person name="Donadio S."/>
        </authorList>
    </citation>
    <scope>NUCLEOTIDE SEQUENCE</scope>
    <source>
        <strain evidence="8">SOSP1-1</strain>
    </source>
</reference>
<dbReference type="GO" id="GO:0009055">
    <property type="term" value="F:electron transfer activity"/>
    <property type="evidence" value="ECO:0007669"/>
    <property type="project" value="TreeGrafter"/>
</dbReference>
<keyword evidence="3" id="KW-1003">Cell membrane</keyword>
<dbReference type="PANTHER" id="PTHR43141:SF4">
    <property type="entry name" value="CYTOCHROME BD2 SUBUNIT II"/>
    <property type="match status" value="1"/>
</dbReference>
<feature type="transmembrane region" description="Helical" evidence="7">
    <location>
        <begin position="6"/>
        <end position="34"/>
    </location>
</feature>
<protein>
    <submittedName>
        <fullName evidence="8">Cytochrome D ubiquinol oxidase subunit II</fullName>
    </submittedName>
</protein>
<accession>A0A8J3I1Y7</accession>
<dbReference type="Pfam" id="PF02322">
    <property type="entry name" value="Cyt_bd_oxida_II"/>
    <property type="match status" value="1"/>
</dbReference>
<comment type="similarity">
    <text evidence="2">Belongs to the cytochrome ubiquinol oxidase subunit 2 family.</text>
</comment>
<dbReference type="GO" id="GO:0070069">
    <property type="term" value="C:cytochrome complex"/>
    <property type="evidence" value="ECO:0007669"/>
    <property type="project" value="TreeGrafter"/>
</dbReference>
<evidence type="ECO:0000256" key="6">
    <source>
        <dbReference type="ARBA" id="ARBA00023136"/>
    </source>
</evidence>